<dbReference type="PANTHER" id="PTHR30146:SF109">
    <property type="entry name" value="HTH-TYPE TRANSCRIPTIONAL REGULATOR GALS"/>
    <property type="match status" value="1"/>
</dbReference>
<dbReference type="Pfam" id="PF00356">
    <property type="entry name" value="LacI"/>
    <property type="match status" value="1"/>
</dbReference>
<dbReference type="InterPro" id="IPR028082">
    <property type="entry name" value="Peripla_BP_I"/>
</dbReference>
<dbReference type="PROSITE" id="PS00356">
    <property type="entry name" value="HTH_LACI_1"/>
    <property type="match status" value="1"/>
</dbReference>
<dbReference type="InterPro" id="IPR001387">
    <property type="entry name" value="Cro/C1-type_HTH"/>
</dbReference>
<dbReference type="PROSITE" id="PS50932">
    <property type="entry name" value="HTH_LACI_2"/>
    <property type="match status" value="1"/>
</dbReference>
<dbReference type="OrthoDB" id="1639518at2"/>
<dbReference type="Pfam" id="PF00532">
    <property type="entry name" value="Peripla_BP_1"/>
    <property type="match status" value="1"/>
</dbReference>
<evidence type="ECO:0000256" key="3">
    <source>
        <dbReference type="ARBA" id="ARBA00023163"/>
    </source>
</evidence>
<evidence type="ECO:0000256" key="1">
    <source>
        <dbReference type="ARBA" id="ARBA00023015"/>
    </source>
</evidence>
<dbReference type="GO" id="GO:0000976">
    <property type="term" value="F:transcription cis-regulatory region binding"/>
    <property type="evidence" value="ECO:0007669"/>
    <property type="project" value="TreeGrafter"/>
</dbReference>
<gene>
    <name evidence="6" type="ORF">SAMN04488112_11446</name>
</gene>
<dbReference type="CDD" id="cd19977">
    <property type="entry name" value="PBP1_EndR-like"/>
    <property type="match status" value="1"/>
</dbReference>
<evidence type="ECO:0000256" key="2">
    <source>
        <dbReference type="ARBA" id="ARBA00023125"/>
    </source>
</evidence>
<dbReference type="EMBL" id="FMZA01000014">
    <property type="protein sequence ID" value="SDC71520.1"/>
    <property type="molecule type" value="Genomic_DNA"/>
</dbReference>
<name>A0A1G6NU27_9BACL</name>
<dbReference type="AlphaFoldDB" id="A0A1G6NU27"/>
<dbReference type="RefSeq" id="WP_091570967.1">
    <property type="nucleotide sequence ID" value="NZ_FMZA01000014.1"/>
</dbReference>
<dbReference type="Gene3D" id="1.10.260.40">
    <property type="entry name" value="lambda repressor-like DNA-binding domains"/>
    <property type="match status" value="1"/>
</dbReference>
<dbReference type="Proteomes" id="UP000199387">
    <property type="component" value="Unassembled WGS sequence"/>
</dbReference>
<evidence type="ECO:0000313" key="6">
    <source>
        <dbReference type="EMBL" id="SDC71520.1"/>
    </source>
</evidence>
<dbReference type="InterPro" id="IPR001761">
    <property type="entry name" value="Peripla_BP/Lac1_sug-bd_dom"/>
</dbReference>
<dbReference type="SMART" id="SM00354">
    <property type="entry name" value="HTH_LACI"/>
    <property type="match status" value="1"/>
</dbReference>
<dbReference type="CDD" id="cd01392">
    <property type="entry name" value="HTH_LacI"/>
    <property type="match status" value="1"/>
</dbReference>
<feature type="domain" description="HTH lacI-type" evidence="4">
    <location>
        <begin position="1"/>
        <end position="54"/>
    </location>
</feature>
<dbReference type="SUPFAM" id="SSF53822">
    <property type="entry name" value="Periplasmic binding protein-like I"/>
    <property type="match status" value="1"/>
</dbReference>
<dbReference type="PANTHER" id="PTHR30146">
    <property type="entry name" value="LACI-RELATED TRANSCRIPTIONAL REPRESSOR"/>
    <property type="match status" value="1"/>
</dbReference>
<protein>
    <submittedName>
        <fullName evidence="6">Transcriptional regulator, LacI family</fullName>
    </submittedName>
</protein>
<sequence length="331" mass="37328">MQDVAEKAGVSKSTVSQYLNGRFEYMSAETKKRIQTAIEALGYRPNQVAKSLKQKRTSTIGLIVANILHRFSTLVCRAVEDTCHEQDYHAIICNADDNPEKERKYIDMLRAKQVDGILVIPTQDNTDLYEKLIQNGYPLVFLDRKVAGLSVPSVTLNNREIARMAAQHLIQQGHEKISLMTPPLGVSSRNERQAGFCQSLRDHGLSTRYVVSVELDQIRQRLDHMLQTDPPTALVTGNDRVLMEALPYLKEKGISIPETLALISFDEMELAPLMDPPITTIEQPAMEMGRRATEILLRQIRGQQADIPLQTVFDATLCIRQSSRFKRGNLL</sequence>
<keyword evidence="3" id="KW-0804">Transcription</keyword>
<accession>A0A1G6NU27</accession>
<keyword evidence="7" id="KW-1185">Reference proteome</keyword>
<feature type="domain" description="HTH cro/C1-type" evidence="5">
    <location>
        <begin position="1"/>
        <end position="22"/>
    </location>
</feature>
<keyword evidence="1" id="KW-0805">Transcription regulation</keyword>
<dbReference type="InterPro" id="IPR010982">
    <property type="entry name" value="Lambda_DNA-bd_dom_sf"/>
</dbReference>
<evidence type="ECO:0000259" key="5">
    <source>
        <dbReference type="PROSITE" id="PS50943"/>
    </source>
</evidence>
<dbReference type="GO" id="GO:0003700">
    <property type="term" value="F:DNA-binding transcription factor activity"/>
    <property type="evidence" value="ECO:0007669"/>
    <property type="project" value="TreeGrafter"/>
</dbReference>
<organism evidence="6 7">
    <name type="scientific">Melghirimyces thermohalophilus</name>
    <dbReference type="NCBI Taxonomy" id="1236220"/>
    <lineage>
        <taxon>Bacteria</taxon>
        <taxon>Bacillati</taxon>
        <taxon>Bacillota</taxon>
        <taxon>Bacilli</taxon>
        <taxon>Bacillales</taxon>
        <taxon>Thermoactinomycetaceae</taxon>
        <taxon>Melghirimyces</taxon>
    </lineage>
</organism>
<dbReference type="Gene3D" id="3.40.50.2300">
    <property type="match status" value="2"/>
</dbReference>
<reference evidence="6 7" key="1">
    <citation type="submission" date="2016-10" db="EMBL/GenBank/DDBJ databases">
        <authorList>
            <person name="de Groot N.N."/>
        </authorList>
    </citation>
    <scope>NUCLEOTIDE SEQUENCE [LARGE SCALE GENOMIC DNA]</scope>
    <source>
        <strain evidence="6 7">DSM 45514</strain>
    </source>
</reference>
<keyword evidence="2" id="KW-0238">DNA-binding</keyword>
<dbReference type="SUPFAM" id="SSF47413">
    <property type="entry name" value="lambda repressor-like DNA-binding domains"/>
    <property type="match status" value="1"/>
</dbReference>
<dbReference type="STRING" id="1236220.SAMN04488112_11446"/>
<dbReference type="PROSITE" id="PS50943">
    <property type="entry name" value="HTH_CROC1"/>
    <property type="match status" value="1"/>
</dbReference>
<evidence type="ECO:0000259" key="4">
    <source>
        <dbReference type="PROSITE" id="PS50932"/>
    </source>
</evidence>
<evidence type="ECO:0000313" key="7">
    <source>
        <dbReference type="Proteomes" id="UP000199387"/>
    </source>
</evidence>
<proteinExistence type="predicted"/>
<dbReference type="InterPro" id="IPR000843">
    <property type="entry name" value="HTH_LacI"/>
</dbReference>